<dbReference type="AlphaFoldDB" id="A0AA95EW33"/>
<feature type="domain" description="BPL/LPL catalytic" evidence="1">
    <location>
        <begin position="42"/>
        <end position="248"/>
    </location>
</feature>
<dbReference type="InterPro" id="IPR050664">
    <property type="entry name" value="Octanoyltrans_LipM/LipL"/>
</dbReference>
<evidence type="ECO:0000313" key="2">
    <source>
        <dbReference type="EMBL" id="WEK54031.1"/>
    </source>
</evidence>
<evidence type="ECO:0000313" key="3">
    <source>
        <dbReference type="Proteomes" id="UP001178662"/>
    </source>
</evidence>
<evidence type="ECO:0000259" key="1">
    <source>
        <dbReference type="PROSITE" id="PS51733"/>
    </source>
</evidence>
<gene>
    <name evidence="2" type="ORF">P0Y55_15940</name>
</gene>
<dbReference type="GO" id="GO:0016874">
    <property type="term" value="F:ligase activity"/>
    <property type="evidence" value="ECO:0007669"/>
    <property type="project" value="UniProtKB-KW"/>
</dbReference>
<accession>A0AA95EW33</accession>
<organism evidence="2 3">
    <name type="scientific">Candidatus Cohnella colombiensis</name>
    <dbReference type="NCBI Taxonomy" id="3121368"/>
    <lineage>
        <taxon>Bacteria</taxon>
        <taxon>Bacillati</taxon>
        <taxon>Bacillota</taxon>
        <taxon>Bacilli</taxon>
        <taxon>Bacillales</taxon>
        <taxon>Paenibacillaceae</taxon>
        <taxon>Cohnella</taxon>
    </lineage>
</organism>
<dbReference type="InterPro" id="IPR045864">
    <property type="entry name" value="aa-tRNA-synth_II/BPL/LPL"/>
</dbReference>
<dbReference type="Gene3D" id="3.30.930.10">
    <property type="entry name" value="Bira Bifunctional Protein, Domain 2"/>
    <property type="match status" value="1"/>
</dbReference>
<dbReference type="SUPFAM" id="SSF55681">
    <property type="entry name" value="Class II aaRS and biotin synthetases"/>
    <property type="match status" value="1"/>
</dbReference>
<sequence length="280" mass="31405">MNTINWDWATDIRIIDRTAEGTTSEIVRPFAIDELLCQQVAAEQLPICHLWRHPRAFVMGTKDSRLPGVSQAIDTLEEAGYEVLVRNSGGAAVPLDEGVINISLILPLNTPYAYGFRNDFELMYMLIQEALAHLGFNVQRGEVHGSYCPGDYDLHLEGYKFCGIAQRRKVNAFIIQAFVNVEGSGEGRASLVKSFYEQAGIGATAHADYPVVQPDRMISLQQYKPNIRATDFINSIKQTLQSHQSLKYAKAESDSRIALPDSALIDRMCERLLNRYPLPR</sequence>
<dbReference type="PROSITE" id="PS51733">
    <property type="entry name" value="BPL_LPL_CATALYTIC"/>
    <property type="match status" value="1"/>
</dbReference>
<dbReference type="Pfam" id="PF21948">
    <property type="entry name" value="LplA-B_cat"/>
    <property type="match status" value="1"/>
</dbReference>
<dbReference type="GO" id="GO:0016740">
    <property type="term" value="F:transferase activity"/>
    <property type="evidence" value="ECO:0007669"/>
    <property type="project" value="UniProtKB-ARBA"/>
</dbReference>
<reference evidence="2" key="1">
    <citation type="submission" date="2023-03" db="EMBL/GenBank/DDBJ databases">
        <title>Andean soil-derived lignocellulolytic bacterial consortium as a source of novel taxa and putative plastic-active enzymes.</title>
        <authorList>
            <person name="Diaz-Garcia L."/>
            <person name="Chuvochina M."/>
            <person name="Feuerriegel G."/>
            <person name="Bunk B."/>
            <person name="Sproer C."/>
            <person name="Streit W.R."/>
            <person name="Rodriguez L.M."/>
            <person name="Overmann J."/>
            <person name="Jimenez D.J."/>
        </authorList>
    </citation>
    <scope>NUCLEOTIDE SEQUENCE</scope>
    <source>
        <strain evidence="2">MAG 2441</strain>
    </source>
</reference>
<keyword evidence="3" id="KW-1185">Reference proteome</keyword>
<name>A0AA95EW33_9BACL</name>
<proteinExistence type="predicted"/>
<dbReference type="PANTHER" id="PTHR43679:SF2">
    <property type="entry name" value="OCTANOYL-[GCVH]:PROTEIN N-OCTANOYLTRANSFERASE"/>
    <property type="match status" value="1"/>
</dbReference>
<dbReference type="CDD" id="cd16443">
    <property type="entry name" value="LplA"/>
    <property type="match status" value="1"/>
</dbReference>
<dbReference type="EMBL" id="CP119317">
    <property type="protein sequence ID" value="WEK54031.1"/>
    <property type="molecule type" value="Genomic_DNA"/>
</dbReference>
<dbReference type="GO" id="GO:0140096">
    <property type="term" value="F:catalytic activity, acting on a protein"/>
    <property type="evidence" value="ECO:0007669"/>
    <property type="project" value="UniProtKB-ARBA"/>
</dbReference>
<dbReference type="InterPro" id="IPR004143">
    <property type="entry name" value="BPL_LPL_catalytic"/>
</dbReference>
<dbReference type="Proteomes" id="UP001178662">
    <property type="component" value="Chromosome"/>
</dbReference>
<keyword evidence="2" id="KW-0436">Ligase</keyword>
<dbReference type="PANTHER" id="PTHR43679">
    <property type="entry name" value="OCTANOYLTRANSFERASE LIPM-RELATED"/>
    <property type="match status" value="1"/>
</dbReference>
<dbReference type="GO" id="GO:0009249">
    <property type="term" value="P:protein lipoylation"/>
    <property type="evidence" value="ECO:0007669"/>
    <property type="project" value="UniProtKB-ARBA"/>
</dbReference>
<protein>
    <submittedName>
        <fullName evidence="2">Lipoate--protein ligase family protein</fullName>
    </submittedName>
</protein>